<keyword evidence="9 15" id="KW-0822">Tryptophan biosynthesis</keyword>
<sequence>MIDSLRISPTLDEFREQAAHRRVISVHARLIADDLTPVGCYQALCGDRPGTFLFESAEQGTWSRWSFIGVNAGATLIGRKGEAHWTGRPITGLPVSGSPLQMLDATLGALHTPRDPELPPLTSGMVGYLGYDLVREMEAIPDTVDDDLGVPDMVMMLASDMAVLDHHRGEVWLVANAINFDASPERVDQAWNDACDRVRTMAERLAEPRPSLLAVRASRTEPEVRRQRTPEQFHAMVEAARERIFAGDIFQVVPSQRFEVDTDADPFAIYRELRVTNPSPYLYLLRLEDDGERFALVGSSPEALVTVKDGLATTRPIAGTRPRGANPADDLALEHELLADEKERAEHVMLVDLGRNDLGRVCDPGTVEVTEFMSVHRYSHVMHLEASVTGRVQSGRSALDVTMACFPAGTLSGAPKVSAMTIIDGLESTRRGPYGGVVGYLDFAGDSDAAIAIRTALVKDGVAYVQAGAGIVADSVPEREDAECRNKAAAVLGAVARANGTVELSPRPGSLDGRREGER</sequence>
<dbReference type="NCBIfam" id="NF010086">
    <property type="entry name" value="PRK13571.1"/>
    <property type="match status" value="1"/>
</dbReference>
<evidence type="ECO:0000256" key="2">
    <source>
        <dbReference type="ARBA" id="ARBA00004873"/>
    </source>
</evidence>
<dbReference type="GO" id="GO:0004049">
    <property type="term" value="F:anthranilate synthase activity"/>
    <property type="evidence" value="ECO:0007669"/>
    <property type="project" value="UniProtKB-EC"/>
</dbReference>
<keyword evidence="11 15" id="KW-0057">Aromatic amino acid biosynthesis</keyword>
<evidence type="ECO:0000256" key="4">
    <source>
        <dbReference type="ARBA" id="ARBA00011575"/>
    </source>
</evidence>
<evidence type="ECO:0000256" key="6">
    <source>
        <dbReference type="ARBA" id="ARBA00020653"/>
    </source>
</evidence>
<reference evidence="18 19" key="1">
    <citation type="submission" date="2020-02" db="EMBL/GenBank/DDBJ databases">
        <title>Sequencing the genomes of 1000 actinobacteria strains.</title>
        <authorList>
            <person name="Klenk H.-P."/>
        </authorList>
    </citation>
    <scope>NUCLEOTIDE SEQUENCE [LARGE SCALE GENOMIC DNA]</scope>
    <source>
        <strain evidence="18 19">DSM 19609</strain>
    </source>
</reference>
<evidence type="ECO:0000256" key="8">
    <source>
        <dbReference type="ARBA" id="ARBA00022723"/>
    </source>
</evidence>
<dbReference type="InterPro" id="IPR005801">
    <property type="entry name" value="ADC_synthase"/>
</dbReference>
<organism evidence="18 19">
    <name type="scientific">Brooklawnia cerclae</name>
    <dbReference type="NCBI Taxonomy" id="349934"/>
    <lineage>
        <taxon>Bacteria</taxon>
        <taxon>Bacillati</taxon>
        <taxon>Actinomycetota</taxon>
        <taxon>Actinomycetes</taxon>
        <taxon>Propionibacteriales</taxon>
        <taxon>Propionibacteriaceae</taxon>
        <taxon>Brooklawnia</taxon>
    </lineage>
</organism>
<gene>
    <name evidence="15" type="primary">trpE</name>
    <name evidence="18" type="ORF">FB473_001121</name>
</gene>
<dbReference type="PANTHER" id="PTHR11236:SF46">
    <property type="entry name" value="ANTHRANILATE SYNTHASE COMPONENT 1"/>
    <property type="match status" value="1"/>
</dbReference>
<evidence type="ECO:0000259" key="16">
    <source>
        <dbReference type="Pfam" id="PF00425"/>
    </source>
</evidence>
<name>A0ABX0SET3_9ACTN</name>
<dbReference type="InterPro" id="IPR015890">
    <property type="entry name" value="Chorismate_C"/>
</dbReference>
<dbReference type="EC" id="4.1.3.27" evidence="5 15"/>
<dbReference type="EMBL" id="JAAMOZ010000001">
    <property type="protein sequence ID" value="NIH56476.1"/>
    <property type="molecule type" value="Genomic_DNA"/>
</dbReference>
<comment type="subunit">
    <text evidence="4 15">Heterotetramer consisting of two non-identical subunits: a beta subunit (TrpG) and a large alpha subunit (TrpE).</text>
</comment>
<dbReference type="Gene3D" id="3.60.120.10">
    <property type="entry name" value="Anthranilate synthase"/>
    <property type="match status" value="1"/>
</dbReference>
<dbReference type="InterPro" id="IPR006805">
    <property type="entry name" value="Anth_synth_I_N"/>
</dbReference>
<feature type="domain" description="Chorismate-utilising enzyme C-terminal" evidence="16">
    <location>
        <begin position="231"/>
        <end position="487"/>
    </location>
</feature>
<dbReference type="Proteomes" id="UP000749311">
    <property type="component" value="Unassembled WGS sequence"/>
</dbReference>
<keyword evidence="19" id="KW-1185">Reference proteome</keyword>
<dbReference type="PANTHER" id="PTHR11236">
    <property type="entry name" value="AMINOBENZOATE/ANTHRANILATE SYNTHASE"/>
    <property type="match status" value="1"/>
</dbReference>
<proteinExistence type="inferred from homology"/>
<keyword evidence="10 15" id="KW-0460">Magnesium</keyword>
<dbReference type="SUPFAM" id="SSF56322">
    <property type="entry name" value="ADC synthase"/>
    <property type="match status" value="1"/>
</dbReference>
<comment type="pathway">
    <text evidence="2 15">Amino-acid biosynthesis; L-tryptophan biosynthesis; L-tryptophan from chorismate: step 1/5.</text>
</comment>
<dbReference type="Pfam" id="PF00425">
    <property type="entry name" value="Chorismate_bind"/>
    <property type="match status" value="1"/>
</dbReference>
<evidence type="ECO:0000313" key="19">
    <source>
        <dbReference type="Proteomes" id="UP000749311"/>
    </source>
</evidence>
<evidence type="ECO:0000256" key="10">
    <source>
        <dbReference type="ARBA" id="ARBA00022842"/>
    </source>
</evidence>
<comment type="similarity">
    <text evidence="3 15">Belongs to the anthranilate synthase component I family.</text>
</comment>
<dbReference type="NCBIfam" id="TIGR00564">
    <property type="entry name" value="trpE_most"/>
    <property type="match status" value="1"/>
</dbReference>
<evidence type="ECO:0000256" key="9">
    <source>
        <dbReference type="ARBA" id="ARBA00022822"/>
    </source>
</evidence>
<dbReference type="InterPro" id="IPR019999">
    <property type="entry name" value="Anth_synth_I-like"/>
</dbReference>
<evidence type="ECO:0000256" key="15">
    <source>
        <dbReference type="RuleBase" id="RU364045"/>
    </source>
</evidence>
<feature type="domain" description="Anthranilate synthase component I N-terminal" evidence="17">
    <location>
        <begin position="33"/>
        <end position="173"/>
    </location>
</feature>
<keyword evidence="7 15" id="KW-0028">Amino-acid biosynthesis</keyword>
<evidence type="ECO:0000256" key="7">
    <source>
        <dbReference type="ARBA" id="ARBA00022605"/>
    </source>
</evidence>
<evidence type="ECO:0000256" key="1">
    <source>
        <dbReference type="ARBA" id="ARBA00001946"/>
    </source>
</evidence>
<evidence type="ECO:0000256" key="13">
    <source>
        <dbReference type="ARBA" id="ARBA00025634"/>
    </source>
</evidence>
<keyword evidence="12 15" id="KW-0456">Lyase</keyword>
<protein>
    <recommendedName>
        <fullName evidence="6 15">Anthranilate synthase component 1</fullName>
        <ecNumber evidence="5 15">4.1.3.27</ecNumber>
    </recommendedName>
</protein>
<evidence type="ECO:0000256" key="5">
    <source>
        <dbReference type="ARBA" id="ARBA00012266"/>
    </source>
</evidence>
<dbReference type="Pfam" id="PF04715">
    <property type="entry name" value="Anth_synt_I_N"/>
    <property type="match status" value="1"/>
</dbReference>
<dbReference type="PRINTS" id="PR00095">
    <property type="entry name" value="ANTSNTHASEI"/>
</dbReference>
<dbReference type="InterPro" id="IPR005256">
    <property type="entry name" value="Anth_synth_I_PabB"/>
</dbReference>
<keyword evidence="8 15" id="KW-0479">Metal-binding</keyword>
<evidence type="ECO:0000313" key="18">
    <source>
        <dbReference type="EMBL" id="NIH56476.1"/>
    </source>
</evidence>
<dbReference type="RefSeq" id="WP_167165478.1">
    <property type="nucleotide sequence ID" value="NZ_BAAAOO010000015.1"/>
</dbReference>
<evidence type="ECO:0000256" key="3">
    <source>
        <dbReference type="ARBA" id="ARBA00009562"/>
    </source>
</evidence>
<evidence type="ECO:0000256" key="12">
    <source>
        <dbReference type="ARBA" id="ARBA00023239"/>
    </source>
</evidence>
<comment type="function">
    <text evidence="13 15">Part of a heterotetrameric complex that catalyzes the two-step biosynthesis of anthranilate, an intermediate in the biosynthesis of L-tryptophan. In the first step, the glutamine-binding beta subunit (TrpG) of anthranilate synthase (AS) provides the glutamine amidotransferase activity which generates ammonia as a substrate that, along with chorismate, is used in the second step, catalyzed by the large alpha subunit of AS (TrpE) to produce anthranilate. In the absence of TrpG, TrpE can synthesize anthranilate directly from chorismate and high concentrations of ammonia.</text>
</comment>
<evidence type="ECO:0000259" key="17">
    <source>
        <dbReference type="Pfam" id="PF04715"/>
    </source>
</evidence>
<comment type="catalytic activity">
    <reaction evidence="14 15">
        <text>chorismate + L-glutamine = anthranilate + pyruvate + L-glutamate + H(+)</text>
        <dbReference type="Rhea" id="RHEA:21732"/>
        <dbReference type="ChEBI" id="CHEBI:15361"/>
        <dbReference type="ChEBI" id="CHEBI:15378"/>
        <dbReference type="ChEBI" id="CHEBI:16567"/>
        <dbReference type="ChEBI" id="CHEBI:29748"/>
        <dbReference type="ChEBI" id="CHEBI:29985"/>
        <dbReference type="ChEBI" id="CHEBI:58359"/>
        <dbReference type="EC" id="4.1.3.27"/>
    </reaction>
</comment>
<accession>A0ABX0SET3</accession>
<evidence type="ECO:0000256" key="14">
    <source>
        <dbReference type="ARBA" id="ARBA00047683"/>
    </source>
</evidence>
<comment type="cofactor">
    <cofactor evidence="1 15">
        <name>Mg(2+)</name>
        <dbReference type="ChEBI" id="CHEBI:18420"/>
    </cofactor>
</comment>
<evidence type="ECO:0000256" key="11">
    <source>
        <dbReference type="ARBA" id="ARBA00023141"/>
    </source>
</evidence>
<comment type="caution">
    <text evidence="18">The sequence shown here is derived from an EMBL/GenBank/DDBJ whole genome shotgun (WGS) entry which is preliminary data.</text>
</comment>